<dbReference type="GO" id="GO:0004115">
    <property type="term" value="F:3',5'-cyclic-AMP phosphodiesterase activity"/>
    <property type="evidence" value="ECO:0007669"/>
    <property type="project" value="UniProtKB-UniRule"/>
</dbReference>
<keyword evidence="1" id="KW-0378">Hydrolase</keyword>
<dbReference type="GO" id="GO:0006198">
    <property type="term" value="P:cAMP catabolic process"/>
    <property type="evidence" value="ECO:0007669"/>
    <property type="project" value="UniProtKB-UniRule"/>
</dbReference>
<dbReference type="Gene3D" id="3.60.15.10">
    <property type="entry name" value="Ribonuclease Z/Hydroxyacylglutathione hydrolase-like"/>
    <property type="match status" value="1"/>
</dbReference>
<dbReference type="GO" id="GO:0047555">
    <property type="term" value="F:3',5'-cyclic-GMP phosphodiesterase activity"/>
    <property type="evidence" value="ECO:0007669"/>
    <property type="project" value="TreeGrafter"/>
</dbReference>
<dbReference type="CDD" id="cd07735">
    <property type="entry name" value="class_II_PDE_MBL-fold"/>
    <property type="match status" value="1"/>
</dbReference>
<dbReference type="Pfam" id="PF02112">
    <property type="entry name" value="PDEase_II"/>
    <property type="match status" value="1"/>
</dbReference>
<dbReference type="PANTHER" id="PTHR28283:SF1">
    <property type="entry name" value="3',5'-CYCLIC-NUCLEOTIDE PHOSPHODIESTERASE 1"/>
    <property type="match status" value="1"/>
</dbReference>
<keyword evidence="1" id="KW-0114">cAMP</keyword>
<dbReference type="SUPFAM" id="SSF56281">
    <property type="entry name" value="Metallo-hydrolase/oxidoreductase"/>
    <property type="match status" value="1"/>
</dbReference>
<dbReference type="PIRSF" id="PIRSF000962">
    <property type="entry name" value="Cyc_nuc_PDEase"/>
    <property type="match status" value="1"/>
</dbReference>
<dbReference type="EMBL" id="QGGG01000011">
    <property type="protein sequence ID" value="PWJ80949.1"/>
    <property type="molecule type" value="Genomic_DNA"/>
</dbReference>
<dbReference type="InterPro" id="IPR036866">
    <property type="entry name" value="RibonucZ/Hydroxyglut_hydro"/>
</dbReference>
<dbReference type="STRING" id="1192868.GCA_000304395_03070"/>
<evidence type="ECO:0000313" key="3">
    <source>
        <dbReference type="EMBL" id="PWJ80949.1"/>
    </source>
</evidence>
<protein>
    <submittedName>
        <fullName evidence="3">3',5'-cyclic-nucleotide phosphodiesterase</fullName>
    </submittedName>
</protein>
<keyword evidence="4" id="KW-1185">Reference proteome</keyword>
<reference evidence="3 4" key="1">
    <citation type="submission" date="2018-05" db="EMBL/GenBank/DDBJ databases">
        <title>Genomic Encyclopedia of Type Strains, Phase IV (KMG-IV): sequencing the most valuable type-strain genomes for metagenomic binning, comparative biology and taxonomic classification.</title>
        <authorList>
            <person name="Goeker M."/>
        </authorList>
    </citation>
    <scope>NUCLEOTIDE SEQUENCE [LARGE SCALE GENOMIC DNA]</scope>
    <source>
        <strain evidence="3 4">DSM 6986</strain>
    </source>
</reference>
<comment type="caution">
    <text evidence="3">The sequence shown here is derived from an EMBL/GenBank/DDBJ whole genome shotgun (WGS) entry which is preliminary data.</text>
</comment>
<dbReference type="RefSeq" id="WP_244916171.1">
    <property type="nucleotide sequence ID" value="NZ_QGGG01000011.1"/>
</dbReference>
<proteinExistence type="inferred from homology"/>
<organism evidence="3 4">
    <name type="scientific">Pseudaminobacter salicylatoxidans</name>
    <dbReference type="NCBI Taxonomy" id="93369"/>
    <lineage>
        <taxon>Bacteria</taxon>
        <taxon>Pseudomonadati</taxon>
        <taxon>Pseudomonadota</taxon>
        <taxon>Alphaproteobacteria</taxon>
        <taxon>Hyphomicrobiales</taxon>
        <taxon>Phyllobacteriaceae</taxon>
        <taxon>Pseudaminobacter</taxon>
    </lineage>
</organism>
<dbReference type="PANTHER" id="PTHR28283">
    <property type="entry name" value="3',5'-CYCLIC-NUCLEOTIDE PHOSPHODIESTERASE 1"/>
    <property type="match status" value="1"/>
</dbReference>
<dbReference type="AlphaFoldDB" id="A0A316C4M4"/>
<gene>
    <name evidence="3" type="ORF">C7441_11170</name>
</gene>
<evidence type="ECO:0000256" key="1">
    <source>
        <dbReference type="PIRNR" id="PIRNR000962"/>
    </source>
</evidence>
<name>A0A316C4M4_PSESE</name>
<evidence type="ECO:0000256" key="2">
    <source>
        <dbReference type="SAM" id="SignalP"/>
    </source>
</evidence>
<accession>A0A316C4M4</accession>
<keyword evidence="2" id="KW-0732">Signal</keyword>
<sequence length="329" mass="35537">MKKLLGGLVLTALLWPACAVAGEGFEVVALGARGGIQDGNLSAYLIRPAGDERAVTCDAGALVNGLKAADEKGVFDDIKVPEGAANGRIGHVLTEGIKGYLISHAHMDHIAGLIAASPDDSKKPIYGLPSVNERIERNYFNWEAWPNFGDRGKAPQLKKYEYRDLQAGQKVPLTDTAMEVTAFPLSHGGVESTAFLIESGDDALLCFGDTGPDAVEKTTRIADVWAAVGEKVKAGHLKGIIIETSYTNAQPDEMLFGHLTPNWLTKSLHDLAARTGNEALDGLPVIVSHIKYSLKKGEQPQVQILRELEEANDLKVKFIVPEQGDHWRL</sequence>
<dbReference type="InterPro" id="IPR000396">
    <property type="entry name" value="Pdiesterase2"/>
</dbReference>
<dbReference type="GO" id="GO:1902660">
    <property type="term" value="P:negative regulation of glucose mediated signaling pathway"/>
    <property type="evidence" value="ECO:0007669"/>
    <property type="project" value="TreeGrafter"/>
</dbReference>
<dbReference type="Proteomes" id="UP000245396">
    <property type="component" value="Unassembled WGS sequence"/>
</dbReference>
<evidence type="ECO:0000313" key="4">
    <source>
        <dbReference type="Proteomes" id="UP000245396"/>
    </source>
</evidence>
<comment type="similarity">
    <text evidence="1">Belongs to the cyclic nucleotide phosphodiesterase class-II family.</text>
</comment>
<feature type="signal peptide" evidence="2">
    <location>
        <begin position="1"/>
        <end position="21"/>
    </location>
</feature>
<feature type="chain" id="PRO_5016431093" evidence="2">
    <location>
        <begin position="22"/>
        <end position="329"/>
    </location>
</feature>
<dbReference type="PRINTS" id="PR00388">
    <property type="entry name" value="PDIESTERASE2"/>
</dbReference>